<organism evidence="8 9">
    <name type="scientific">Eiseniibacteriota bacterium</name>
    <dbReference type="NCBI Taxonomy" id="2212470"/>
    <lineage>
        <taxon>Bacteria</taxon>
        <taxon>Candidatus Eiseniibacteriota</taxon>
    </lineage>
</organism>
<feature type="site" description="Important for catalytic activity" evidence="7">
    <location>
        <position position="220"/>
    </location>
</feature>
<evidence type="ECO:0000256" key="3">
    <source>
        <dbReference type="ARBA" id="ARBA00022989"/>
    </source>
</evidence>
<dbReference type="EMBL" id="JAGQHS010000005">
    <property type="protein sequence ID" value="MCA9754512.1"/>
    <property type="molecule type" value="Genomic_DNA"/>
</dbReference>
<proteinExistence type="inferred from homology"/>
<reference evidence="8" key="2">
    <citation type="journal article" date="2021" name="Microbiome">
        <title>Successional dynamics and alternative stable states in a saline activated sludge microbial community over 9 years.</title>
        <authorList>
            <person name="Wang Y."/>
            <person name="Ye J."/>
            <person name="Ju F."/>
            <person name="Liu L."/>
            <person name="Boyd J.A."/>
            <person name="Deng Y."/>
            <person name="Parks D.H."/>
            <person name="Jiang X."/>
            <person name="Yin X."/>
            <person name="Woodcroft B.J."/>
            <person name="Tyson G.W."/>
            <person name="Hugenholtz P."/>
            <person name="Polz M.F."/>
            <person name="Zhang T."/>
        </authorList>
    </citation>
    <scope>NUCLEOTIDE SEQUENCE</scope>
    <source>
        <strain evidence="8">HKST-UBA02</strain>
    </source>
</reference>
<evidence type="ECO:0000313" key="8">
    <source>
        <dbReference type="EMBL" id="MCA9754512.1"/>
    </source>
</evidence>
<dbReference type="PANTHER" id="PTHR30518">
    <property type="entry name" value="ENDOLYTIC MUREIN TRANSGLYCOSYLASE"/>
    <property type="match status" value="1"/>
</dbReference>
<keyword evidence="6 7" id="KW-0961">Cell wall biogenesis/degradation</keyword>
<dbReference type="GO" id="GO:0071555">
    <property type="term" value="P:cell wall organization"/>
    <property type="evidence" value="ECO:0007669"/>
    <property type="project" value="UniProtKB-KW"/>
</dbReference>
<dbReference type="CDD" id="cd08010">
    <property type="entry name" value="MltG_like"/>
    <property type="match status" value="1"/>
</dbReference>
<keyword evidence="2 7" id="KW-0812">Transmembrane</keyword>
<dbReference type="Proteomes" id="UP000739538">
    <property type="component" value="Unassembled WGS sequence"/>
</dbReference>
<evidence type="ECO:0000256" key="4">
    <source>
        <dbReference type="ARBA" id="ARBA00023136"/>
    </source>
</evidence>
<comment type="catalytic activity">
    <reaction evidence="7">
        <text>a peptidoglycan chain = a peptidoglycan chain with N-acetyl-1,6-anhydromuramyl-[peptide] at the reducing end + a peptidoglycan chain with N-acetylglucosamine at the non-reducing end.</text>
        <dbReference type="EC" id="4.2.2.29"/>
    </reaction>
</comment>
<dbReference type="GO" id="GO:0009252">
    <property type="term" value="P:peptidoglycan biosynthetic process"/>
    <property type="evidence" value="ECO:0007669"/>
    <property type="project" value="UniProtKB-UniRule"/>
</dbReference>
<comment type="caution">
    <text evidence="8">The sequence shown here is derived from an EMBL/GenBank/DDBJ whole genome shotgun (WGS) entry which is preliminary data.</text>
</comment>
<gene>
    <name evidence="7 8" type="primary">mltG</name>
    <name evidence="8" type="ORF">KDA27_01830</name>
</gene>
<reference evidence="8" key="1">
    <citation type="submission" date="2020-04" db="EMBL/GenBank/DDBJ databases">
        <authorList>
            <person name="Zhang T."/>
        </authorList>
    </citation>
    <scope>NUCLEOTIDE SEQUENCE</scope>
    <source>
        <strain evidence="8">HKST-UBA02</strain>
    </source>
</reference>
<comment type="similarity">
    <text evidence="7">Belongs to the transglycosylase MltG family.</text>
</comment>
<comment type="function">
    <text evidence="7">Functions as a peptidoglycan terminase that cleaves nascent peptidoglycan strands endolytically to terminate their elongation.</text>
</comment>
<dbReference type="AlphaFoldDB" id="A0A956N9A3"/>
<evidence type="ECO:0000256" key="2">
    <source>
        <dbReference type="ARBA" id="ARBA00022692"/>
    </source>
</evidence>
<evidence type="ECO:0000313" key="9">
    <source>
        <dbReference type="Proteomes" id="UP000739538"/>
    </source>
</evidence>
<dbReference type="Pfam" id="PF02618">
    <property type="entry name" value="YceG"/>
    <property type="match status" value="1"/>
</dbReference>
<accession>A0A956N9A3</accession>
<keyword evidence="3 7" id="KW-1133">Transmembrane helix</keyword>
<dbReference type="EC" id="4.2.2.29" evidence="7"/>
<evidence type="ECO:0000256" key="1">
    <source>
        <dbReference type="ARBA" id="ARBA00022475"/>
    </source>
</evidence>
<name>A0A956N9A3_UNCEI</name>
<sequence length="336" mass="37597">MRRLFLAFSLLVVLALVAAGGLWFARARFLAAPVGPPNPGAELFEIRNGETFGSVARRLEASGWTEQSRLLRLEARFQGWDRRVFPGYYSFREGETTRELMERLASGKIEDTLVTIPEGWRLANVLPLLAESTKTPASEFERIASDPAWLDAQGVPGPGLDGYFLPETYRIPLGQSPERTLEQIVRPATRLWEDSLRTPASELGLDRAKLWALASVIEAEAAVAEERTRISAVFWNRIRRGMKLESDPTVLFALGRPPGRVLYRDLEVDSPYNTYRYPGIPPGPICAPGRDALWAAVRPEPGVDDLFFVARGDGTHVFSKTLSAHNRARIEVRKKR</sequence>
<dbReference type="Gene3D" id="3.30.160.60">
    <property type="entry name" value="Classic Zinc Finger"/>
    <property type="match status" value="1"/>
</dbReference>
<dbReference type="Gene3D" id="3.30.1490.480">
    <property type="entry name" value="Endolytic murein transglycosylase"/>
    <property type="match status" value="1"/>
</dbReference>
<keyword evidence="5 7" id="KW-0456">Lyase</keyword>
<evidence type="ECO:0000256" key="5">
    <source>
        <dbReference type="ARBA" id="ARBA00023239"/>
    </source>
</evidence>
<protein>
    <recommendedName>
        <fullName evidence="7">Endolytic murein transglycosylase</fullName>
        <ecNumber evidence="7">4.2.2.29</ecNumber>
    </recommendedName>
    <alternativeName>
        <fullName evidence="7">Peptidoglycan lytic transglycosylase</fullName>
    </alternativeName>
    <alternativeName>
        <fullName evidence="7">Peptidoglycan polymerization terminase</fullName>
    </alternativeName>
</protein>
<dbReference type="GO" id="GO:0008932">
    <property type="term" value="F:lytic endotransglycosylase activity"/>
    <property type="evidence" value="ECO:0007669"/>
    <property type="project" value="UniProtKB-UniRule"/>
</dbReference>
<dbReference type="HAMAP" id="MF_02065">
    <property type="entry name" value="MltG"/>
    <property type="match status" value="1"/>
</dbReference>
<dbReference type="PANTHER" id="PTHR30518:SF2">
    <property type="entry name" value="ENDOLYTIC MUREIN TRANSGLYCOSYLASE"/>
    <property type="match status" value="1"/>
</dbReference>
<dbReference type="NCBIfam" id="TIGR00247">
    <property type="entry name" value="endolytic transglycosylase MltG"/>
    <property type="match status" value="1"/>
</dbReference>
<keyword evidence="4 7" id="KW-0472">Membrane</keyword>
<keyword evidence="1 7" id="KW-1003">Cell membrane</keyword>
<dbReference type="InterPro" id="IPR003770">
    <property type="entry name" value="MLTG-like"/>
</dbReference>
<dbReference type="GO" id="GO:0005886">
    <property type="term" value="C:plasma membrane"/>
    <property type="evidence" value="ECO:0007669"/>
    <property type="project" value="UniProtKB-UniRule"/>
</dbReference>
<evidence type="ECO:0000256" key="6">
    <source>
        <dbReference type="ARBA" id="ARBA00023316"/>
    </source>
</evidence>
<evidence type="ECO:0000256" key="7">
    <source>
        <dbReference type="HAMAP-Rule" id="MF_02065"/>
    </source>
</evidence>